<proteinExistence type="predicted"/>
<dbReference type="KEGG" id="nhu:H0264_14040"/>
<evidence type="ECO:0000256" key="1">
    <source>
        <dbReference type="SAM" id="Phobius"/>
    </source>
</evidence>
<feature type="transmembrane region" description="Helical" evidence="1">
    <location>
        <begin position="84"/>
        <end position="103"/>
    </location>
</feature>
<name>A0A7D6VHT3_9NOCA</name>
<keyword evidence="1" id="KW-0472">Membrane</keyword>
<organism evidence="2 3">
    <name type="scientific">Nocardia huaxiensis</name>
    <dbReference type="NCBI Taxonomy" id="2755382"/>
    <lineage>
        <taxon>Bacteria</taxon>
        <taxon>Bacillati</taxon>
        <taxon>Actinomycetota</taxon>
        <taxon>Actinomycetes</taxon>
        <taxon>Mycobacteriales</taxon>
        <taxon>Nocardiaceae</taxon>
        <taxon>Nocardia</taxon>
    </lineage>
</organism>
<dbReference type="EMBL" id="CP059399">
    <property type="protein sequence ID" value="QLY33197.1"/>
    <property type="molecule type" value="Genomic_DNA"/>
</dbReference>
<feature type="transmembrane region" description="Helical" evidence="1">
    <location>
        <begin position="54"/>
        <end position="77"/>
    </location>
</feature>
<evidence type="ECO:0000313" key="3">
    <source>
        <dbReference type="Proteomes" id="UP000515512"/>
    </source>
</evidence>
<protein>
    <submittedName>
        <fullName evidence="2">Uncharacterized protein</fullName>
    </submittedName>
</protein>
<gene>
    <name evidence="2" type="ORF">H0264_14040</name>
</gene>
<dbReference type="RefSeq" id="WP_181584361.1">
    <property type="nucleotide sequence ID" value="NZ_CP059399.1"/>
</dbReference>
<feature type="transmembrane region" description="Helical" evidence="1">
    <location>
        <begin position="123"/>
        <end position="141"/>
    </location>
</feature>
<keyword evidence="1" id="KW-1133">Transmembrane helix</keyword>
<keyword evidence="1" id="KW-0812">Transmembrane</keyword>
<evidence type="ECO:0000313" key="2">
    <source>
        <dbReference type="EMBL" id="QLY33197.1"/>
    </source>
</evidence>
<accession>A0A7D6VHT3</accession>
<sequence>MRTFVHLLLFACAIGMAVGVFGPLVGSVDARDVRFSDLREGFDTGLSLGQVGGQSASIVMSLAVLLLGVAGVILIAALTGARAIGWLGVLGGLALFGVLIWRLDERFGDQLRDDYRDLLTGAWGLYLFGGGLVLALLLLLVPRERQAAPVPVPR</sequence>
<dbReference type="AlphaFoldDB" id="A0A7D6VHT3"/>
<dbReference type="Proteomes" id="UP000515512">
    <property type="component" value="Chromosome"/>
</dbReference>
<reference evidence="2 3" key="1">
    <citation type="submission" date="2020-07" db="EMBL/GenBank/DDBJ databases">
        <authorList>
            <person name="Zhuang K."/>
            <person name="Ran Y."/>
        </authorList>
    </citation>
    <scope>NUCLEOTIDE SEQUENCE [LARGE SCALE GENOMIC DNA]</scope>
    <source>
        <strain evidence="2 3">WCH-YHL-001</strain>
    </source>
</reference>
<keyword evidence="3" id="KW-1185">Reference proteome</keyword>